<evidence type="ECO:0000313" key="2">
    <source>
        <dbReference type="Proteomes" id="UP001642540"/>
    </source>
</evidence>
<reference evidence="1 2" key="1">
    <citation type="submission" date="2024-08" db="EMBL/GenBank/DDBJ databases">
        <authorList>
            <person name="Cucini C."/>
            <person name="Frati F."/>
        </authorList>
    </citation>
    <scope>NUCLEOTIDE SEQUENCE [LARGE SCALE GENOMIC DNA]</scope>
</reference>
<evidence type="ECO:0000313" key="1">
    <source>
        <dbReference type="EMBL" id="CAL8089725.1"/>
    </source>
</evidence>
<organism evidence="1 2">
    <name type="scientific">Orchesella dallaii</name>
    <dbReference type="NCBI Taxonomy" id="48710"/>
    <lineage>
        <taxon>Eukaryota</taxon>
        <taxon>Metazoa</taxon>
        <taxon>Ecdysozoa</taxon>
        <taxon>Arthropoda</taxon>
        <taxon>Hexapoda</taxon>
        <taxon>Collembola</taxon>
        <taxon>Entomobryomorpha</taxon>
        <taxon>Entomobryoidea</taxon>
        <taxon>Orchesellidae</taxon>
        <taxon>Orchesellinae</taxon>
        <taxon>Orchesella</taxon>
    </lineage>
</organism>
<gene>
    <name evidence="1" type="ORF">ODALV1_LOCUS7456</name>
</gene>
<comment type="caution">
    <text evidence="1">The sequence shown here is derived from an EMBL/GenBank/DDBJ whole genome shotgun (WGS) entry which is preliminary data.</text>
</comment>
<sequence>MDRLQMKLTKGEFEYSMDVYYIKKFQKPEGATVSTYRAWGCSAPSQTGILCQWPICMFCGEEHFVGATISTPRFKNIKLVEGSVTQVFPNQRIDIVLKTSGIFKWHNGHFKASVTHAENSSLIHSPNLREQVNKKIQEHKVNETESMHDGDNPRKISVYSFTSEVSNELLGFGGVSAVFMSSRDPSLDLYGGELSYPFGSQQKASFLTTMYKELRNANNVTRGNVAETIFRSTQFPILDFDSKIRAQTTSSNSKKVLYAIKPINLGKGEIKVETIDNVSEYGATESWTNFHIDQTYKLYLPETFLTRYFKGRIVIERVEEVIQEAAVEVLFGSQNGLEIRYDFIPDEDNTVEFFTSMTAKGELYGLHHRLEPVQEIVTNGDADTHSDSQKYKYKGTYIFEDSTMKAVGVFVARNDREILPFSKFDVRVSSVDGIDLGIRYEEILSCWVIMAVWV</sequence>
<keyword evidence="2" id="KW-1185">Reference proteome</keyword>
<accession>A0ABP1Q9I4</accession>
<protein>
    <submittedName>
        <fullName evidence="1">Uncharacterized protein</fullName>
    </submittedName>
</protein>
<dbReference type="EMBL" id="CAXLJM020000023">
    <property type="protein sequence ID" value="CAL8089725.1"/>
    <property type="molecule type" value="Genomic_DNA"/>
</dbReference>
<proteinExistence type="predicted"/>
<name>A0ABP1Q9I4_9HEXA</name>
<dbReference type="Proteomes" id="UP001642540">
    <property type="component" value="Unassembled WGS sequence"/>
</dbReference>